<dbReference type="PANTHER" id="PTHR27008">
    <property type="entry name" value="OS04G0122200 PROTEIN"/>
    <property type="match status" value="1"/>
</dbReference>
<keyword evidence="9" id="KW-0808">Transferase</keyword>
<dbReference type="Proteomes" id="UP000077755">
    <property type="component" value="Chromosome 1"/>
</dbReference>
<evidence type="ECO:0000256" key="18">
    <source>
        <dbReference type="ARBA" id="ARBA00023170"/>
    </source>
</evidence>
<dbReference type="Gene3D" id="3.30.200.20">
    <property type="entry name" value="Phosphorylase Kinase, domain 1"/>
    <property type="match status" value="1"/>
</dbReference>
<feature type="chain" id="PRO_5042146564" description="non-specific serine/threonine protein kinase" evidence="24">
    <location>
        <begin position="26"/>
        <end position="980"/>
    </location>
</feature>
<dbReference type="FunFam" id="3.80.10.10:FF:000288">
    <property type="entry name" value="LRR receptor-like serine/threonine-protein kinase EFR"/>
    <property type="match status" value="1"/>
</dbReference>
<keyword evidence="14" id="KW-0418">Kinase</keyword>
<comment type="similarity">
    <text evidence="3">Belongs to the protein kinase superfamily. Ser/Thr protein kinase family.</text>
</comment>
<dbReference type="FunFam" id="3.80.10.10:FF:000565">
    <property type="entry name" value="Leucine-rich repeat receptor-like kinase protein FLORAL ORGAN NUMBER1"/>
    <property type="match status" value="1"/>
</dbReference>
<feature type="binding site" evidence="22">
    <location>
        <position position="697"/>
    </location>
    <ligand>
        <name>ATP</name>
        <dbReference type="ChEBI" id="CHEBI:30616"/>
    </ligand>
</feature>
<evidence type="ECO:0000256" key="11">
    <source>
        <dbReference type="ARBA" id="ARBA00022729"/>
    </source>
</evidence>
<evidence type="ECO:0000256" key="13">
    <source>
        <dbReference type="ARBA" id="ARBA00022741"/>
    </source>
</evidence>
<evidence type="ECO:0000256" key="15">
    <source>
        <dbReference type="ARBA" id="ARBA00022840"/>
    </source>
</evidence>
<evidence type="ECO:0000256" key="5">
    <source>
        <dbReference type="ARBA" id="ARBA00022475"/>
    </source>
</evidence>
<evidence type="ECO:0000256" key="7">
    <source>
        <dbReference type="ARBA" id="ARBA00022553"/>
    </source>
</evidence>
<keyword evidence="16 23" id="KW-1133">Transmembrane helix</keyword>
<dbReference type="FunFam" id="3.30.200.20:FF:000432">
    <property type="entry name" value="LRR receptor-like serine/threonine-protein kinase EFR"/>
    <property type="match status" value="1"/>
</dbReference>
<evidence type="ECO:0000256" key="8">
    <source>
        <dbReference type="ARBA" id="ARBA00022614"/>
    </source>
</evidence>
<keyword evidence="10 23" id="KW-0812">Transmembrane</keyword>
<evidence type="ECO:0000259" key="25">
    <source>
        <dbReference type="PROSITE" id="PS50011"/>
    </source>
</evidence>
<evidence type="ECO:0000313" key="27">
    <source>
        <dbReference type="Proteomes" id="UP000077755"/>
    </source>
</evidence>
<accession>A0AAF0W8S6</accession>
<evidence type="ECO:0000256" key="19">
    <source>
        <dbReference type="ARBA" id="ARBA00023180"/>
    </source>
</evidence>
<evidence type="ECO:0000256" key="9">
    <source>
        <dbReference type="ARBA" id="ARBA00022679"/>
    </source>
</evidence>
<keyword evidence="8" id="KW-0433">Leucine-rich repeat</keyword>
<reference evidence="26" key="2">
    <citation type="submission" date="2022-03" db="EMBL/GenBank/DDBJ databases">
        <title>Draft title - Genomic analysis of global carrot germplasm unveils the trajectory of domestication and the origin of high carotenoid orange carrot.</title>
        <authorList>
            <person name="Iorizzo M."/>
            <person name="Ellison S."/>
            <person name="Senalik D."/>
            <person name="Macko-Podgorni A."/>
            <person name="Grzebelus D."/>
            <person name="Bostan H."/>
            <person name="Rolling W."/>
            <person name="Curaba J."/>
            <person name="Simon P."/>
        </authorList>
    </citation>
    <scope>NUCLEOTIDE SEQUENCE</scope>
    <source>
        <tissue evidence="26">Leaf</tissue>
    </source>
</reference>
<keyword evidence="17 23" id="KW-0472">Membrane</keyword>
<dbReference type="Pfam" id="PF08263">
    <property type="entry name" value="LRRNT_2"/>
    <property type="match status" value="1"/>
</dbReference>
<evidence type="ECO:0000256" key="10">
    <source>
        <dbReference type="ARBA" id="ARBA00022692"/>
    </source>
</evidence>
<dbReference type="EC" id="2.7.11.1" evidence="4"/>
<evidence type="ECO:0000256" key="21">
    <source>
        <dbReference type="ARBA" id="ARBA00048679"/>
    </source>
</evidence>
<sequence length="980" mass="109266">MVFSFFPFSILFFFVLVTSARLVYSLSNNFTDEQALLSFKSSITEDPSGVLESWNNSIHFCHWTGVTCSRRRQRVTVLDLSSLNLAGTLSPHIGNLSFLRTIYLFENRFHGLIPNDIGRLFRLQDLSLGNNSFQGGFPAELHRCTDIRFINLHNNNLQGELAIDFASWSKLDFIDLSENHISGSIPPSIGNVSSLRLIYLGDNNLTGDIPWEMAHIAKLEDLDLSYNRLSGTIPLPLFNISSLYIVGLAVNMLQGTLPSDLGFTLPKLQEFYVGENKLSGPFPPHNPLGDNMRYNDWTFFDSLVNCSRLKRLGLGRTSLRGELPNSIANLSTTLEELYMYGNYIYGSIPHEIGELVNMIHLNFRDNFLTGSIPQSIGRLSKLGGLYLYGNNISGAIPTSISNMTHLVDLYLYDNVLQGSIPAELFNISTLEEVSIANNRLGGAIPNEILFLSHCIRLSLSQNLFSGPLPSNIGSLKQLVALFVSYNKLRGNIPATLGDCVMLEFLYMEGNLFKGNIPSSFKALKSLAFLDLSDNNISGSIPSFFNGFQLIKFLNLSHNKLEGEVPTEGQFSNVSAFSVAGNLELCGGIQALHLVACPRKVSRHKKKEFSPRIILIVVLVPLGMLFFFLALIYYRRRNSKKLNDPIPILKEDQYPKLSYQDLLLATNEFSPNNLLGQGRYGSVYKGVLESVEHILAVKVLNIEIHGANKTFLSECETLRHIRHRNLIKIITACSSTDFKGNDFKALVFEFMTNGSVDNWLHPSPSDQGNARNLTLLQRLNISIDVAVGVDYLHHHSHASIIHCDLKPSNVLLDDDLVARIGDFGLARFCFPTTSDINQSQMSSSGVRGTIGYVPPEYGMGGEISTEGDVYSYGIFLLEMFSGKRPTCSSTLLDNNNSLHDYVRKALPHRVMNIVDSRIIIDLDDHGLRTNQSYNKAALEVCLASIFQVGILCSLEMPKERIDISVAIKQLHAARDKLLQHR</sequence>
<keyword evidence="12" id="KW-0677">Repeat</keyword>
<evidence type="ECO:0000256" key="23">
    <source>
        <dbReference type="SAM" id="Phobius"/>
    </source>
</evidence>
<keyword evidence="6" id="KW-0723">Serine/threonine-protein kinase</keyword>
<feature type="transmembrane region" description="Helical" evidence="23">
    <location>
        <begin position="612"/>
        <end position="633"/>
    </location>
</feature>
<protein>
    <recommendedName>
        <fullName evidence="4">non-specific serine/threonine protein kinase</fullName>
        <ecNumber evidence="4">2.7.11.1</ecNumber>
    </recommendedName>
</protein>
<feature type="signal peptide" evidence="24">
    <location>
        <begin position="1"/>
        <end position="25"/>
    </location>
</feature>
<dbReference type="InterPro" id="IPR017441">
    <property type="entry name" value="Protein_kinase_ATP_BS"/>
</dbReference>
<keyword evidence="18" id="KW-0675">Receptor</keyword>
<dbReference type="Gene3D" id="3.80.10.10">
    <property type="entry name" value="Ribonuclease Inhibitor"/>
    <property type="match status" value="3"/>
</dbReference>
<keyword evidence="27" id="KW-1185">Reference proteome</keyword>
<keyword evidence="13 22" id="KW-0547">Nucleotide-binding</keyword>
<dbReference type="PROSITE" id="PS00108">
    <property type="entry name" value="PROTEIN_KINASE_ST"/>
    <property type="match status" value="1"/>
</dbReference>
<dbReference type="SMART" id="SM00220">
    <property type="entry name" value="S_TKc"/>
    <property type="match status" value="1"/>
</dbReference>
<evidence type="ECO:0000256" key="6">
    <source>
        <dbReference type="ARBA" id="ARBA00022527"/>
    </source>
</evidence>
<evidence type="ECO:0000256" key="24">
    <source>
        <dbReference type="SAM" id="SignalP"/>
    </source>
</evidence>
<dbReference type="PANTHER" id="PTHR27008:SF592">
    <property type="entry name" value="LEUCINE-RICH REPEAT RECEPTOR-LIKE PROTEIN KINASE FAMILY PROTEIN-RELATED"/>
    <property type="match status" value="1"/>
</dbReference>
<dbReference type="FunFam" id="1.10.510.10:FF:000358">
    <property type="entry name" value="Putative leucine-rich repeat receptor-like serine/threonine-protein kinase"/>
    <property type="match status" value="1"/>
</dbReference>
<dbReference type="GO" id="GO:0005886">
    <property type="term" value="C:plasma membrane"/>
    <property type="evidence" value="ECO:0007669"/>
    <property type="project" value="UniProtKB-SubCell"/>
</dbReference>
<reference evidence="26" key="1">
    <citation type="journal article" date="2016" name="Nat. Genet.">
        <title>A high-quality carrot genome assembly provides new insights into carotenoid accumulation and asterid genome evolution.</title>
        <authorList>
            <person name="Iorizzo M."/>
            <person name="Ellison S."/>
            <person name="Senalik D."/>
            <person name="Zeng P."/>
            <person name="Satapoomin P."/>
            <person name="Huang J."/>
            <person name="Bowman M."/>
            <person name="Iovene M."/>
            <person name="Sanseverino W."/>
            <person name="Cavagnaro P."/>
            <person name="Yildiz M."/>
            <person name="Macko-Podgorni A."/>
            <person name="Moranska E."/>
            <person name="Grzebelus E."/>
            <person name="Grzebelus D."/>
            <person name="Ashrafi H."/>
            <person name="Zheng Z."/>
            <person name="Cheng S."/>
            <person name="Spooner D."/>
            <person name="Van Deynze A."/>
            <person name="Simon P."/>
        </authorList>
    </citation>
    <scope>NUCLEOTIDE SEQUENCE</scope>
    <source>
        <tissue evidence="26">Leaf</tissue>
    </source>
</reference>
<evidence type="ECO:0000256" key="12">
    <source>
        <dbReference type="ARBA" id="ARBA00022737"/>
    </source>
</evidence>
<dbReference type="InterPro" id="IPR001611">
    <property type="entry name" value="Leu-rich_rpt"/>
</dbReference>
<dbReference type="PROSITE" id="PS00107">
    <property type="entry name" value="PROTEIN_KINASE_ATP"/>
    <property type="match status" value="1"/>
</dbReference>
<keyword evidence="11 24" id="KW-0732">Signal</keyword>
<dbReference type="AlphaFoldDB" id="A0AAF0W8S6"/>
<keyword evidence="5" id="KW-1003">Cell membrane</keyword>
<dbReference type="Pfam" id="PF00560">
    <property type="entry name" value="LRR_1"/>
    <property type="match status" value="4"/>
</dbReference>
<evidence type="ECO:0000256" key="17">
    <source>
        <dbReference type="ARBA" id="ARBA00023136"/>
    </source>
</evidence>
<dbReference type="PRINTS" id="PR00019">
    <property type="entry name" value="LEURICHRPT"/>
</dbReference>
<dbReference type="InterPro" id="IPR013210">
    <property type="entry name" value="LRR_N_plant-typ"/>
</dbReference>
<dbReference type="EMBL" id="CP093343">
    <property type="protein sequence ID" value="WOG85385.1"/>
    <property type="molecule type" value="Genomic_DNA"/>
</dbReference>
<dbReference type="InterPro" id="IPR008271">
    <property type="entry name" value="Ser/Thr_kinase_AS"/>
</dbReference>
<evidence type="ECO:0000256" key="4">
    <source>
        <dbReference type="ARBA" id="ARBA00012513"/>
    </source>
</evidence>
<dbReference type="PROSITE" id="PS50011">
    <property type="entry name" value="PROTEIN_KINASE_DOM"/>
    <property type="match status" value="1"/>
</dbReference>
<dbReference type="GO" id="GO:0004674">
    <property type="term" value="F:protein serine/threonine kinase activity"/>
    <property type="evidence" value="ECO:0007669"/>
    <property type="project" value="UniProtKB-KW"/>
</dbReference>
<dbReference type="FunFam" id="3.80.10.10:FF:000383">
    <property type="entry name" value="Leucine-rich repeat receptor protein kinase EMS1"/>
    <property type="match status" value="1"/>
</dbReference>
<evidence type="ECO:0000256" key="14">
    <source>
        <dbReference type="ARBA" id="ARBA00022777"/>
    </source>
</evidence>
<evidence type="ECO:0000256" key="20">
    <source>
        <dbReference type="ARBA" id="ARBA00047899"/>
    </source>
</evidence>
<keyword evidence="15 22" id="KW-0067">ATP-binding</keyword>
<dbReference type="Gene3D" id="1.10.510.10">
    <property type="entry name" value="Transferase(Phosphotransferase) domain 1"/>
    <property type="match status" value="1"/>
</dbReference>
<evidence type="ECO:0000256" key="1">
    <source>
        <dbReference type="ARBA" id="ARBA00004162"/>
    </source>
</evidence>
<name>A0AAF0W8S6_DAUCS</name>
<feature type="domain" description="Protein kinase" evidence="25">
    <location>
        <begin position="668"/>
        <end position="973"/>
    </location>
</feature>
<evidence type="ECO:0000256" key="2">
    <source>
        <dbReference type="ARBA" id="ARBA00004479"/>
    </source>
</evidence>
<dbReference type="GO" id="GO:0005524">
    <property type="term" value="F:ATP binding"/>
    <property type="evidence" value="ECO:0007669"/>
    <property type="project" value="UniProtKB-UniRule"/>
</dbReference>
<evidence type="ECO:0000256" key="3">
    <source>
        <dbReference type="ARBA" id="ARBA00008684"/>
    </source>
</evidence>
<keyword evidence="7" id="KW-0597">Phosphoprotein</keyword>
<comment type="catalytic activity">
    <reaction evidence="20">
        <text>L-threonyl-[protein] + ATP = O-phospho-L-threonyl-[protein] + ADP + H(+)</text>
        <dbReference type="Rhea" id="RHEA:46608"/>
        <dbReference type="Rhea" id="RHEA-COMP:11060"/>
        <dbReference type="Rhea" id="RHEA-COMP:11605"/>
        <dbReference type="ChEBI" id="CHEBI:15378"/>
        <dbReference type="ChEBI" id="CHEBI:30013"/>
        <dbReference type="ChEBI" id="CHEBI:30616"/>
        <dbReference type="ChEBI" id="CHEBI:61977"/>
        <dbReference type="ChEBI" id="CHEBI:456216"/>
        <dbReference type="EC" id="2.7.11.1"/>
    </reaction>
</comment>
<comment type="subcellular location">
    <subcellularLocation>
        <location evidence="1">Cell membrane</location>
        <topology evidence="1">Single-pass membrane protein</topology>
    </subcellularLocation>
    <subcellularLocation>
        <location evidence="2">Membrane</location>
        <topology evidence="2">Single-pass type I membrane protein</topology>
    </subcellularLocation>
</comment>
<evidence type="ECO:0000256" key="16">
    <source>
        <dbReference type="ARBA" id="ARBA00022989"/>
    </source>
</evidence>
<gene>
    <name evidence="26" type="ORF">DCAR_0104573</name>
</gene>
<comment type="catalytic activity">
    <reaction evidence="21">
        <text>L-seryl-[protein] + ATP = O-phospho-L-seryl-[protein] + ADP + H(+)</text>
        <dbReference type="Rhea" id="RHEA:17989"/>
        <dbReference type="Rhea" id="RHEA-COMP:9863"/>
        <dbReference type="Rhea" id="RHEA-COMP:11604"/>
        <dbReference type="ChEBI" id="CHEBI:15378"/>
        <dbReference type="ChEBI" id="CHEBI:29999"/>
        <dbReference type="ChEBI" id="CHEBI:30616"/>
        <dbReference type="ChEBI" id="CHEBI:83421"/>
        <dbReference type="ChEBI" id="CHEBI:456216"/>
        <dbReference type="EC" id="2.7.11.1"/>
    </reaction>
</comment>
<proteinExistence type="inferred from homology"/>
<evidence type="ECO:0000313" key="26">
    <source>
        <dbReference type="EMBL" id="WOG85385.1"/>
    </source>
</evidence>
<dbReference type="Pfam" id="PF13855">
    <property type="entry name" value="LRR_8"/>
    <property type="match status" value="1"/>
</dbReference>
<organism evidence="26 27">
    <name type="scientific">Daucus carota subsp. sativus</name>
    <name type="common">Carrot</name>
    <dbReference type="NCBI Taxonomy" id="79200"/>
    <lineage>
        <taxon>Eukaryota</taxon>
        <taxon>Viridiplantae</taxon>
        <taxon>Streptophyta</taxon>
        <taxon>Embryophyta</taxon>
        <taxon>Tracheophyta</taxon>
        <taxon>Spermatophyta</taxon>
        <taxon>Magnoliopsida</taxon>
        <taxon>eudicotyledons</taxon>
        <taxon>Gunneridae</taxon>
        <taxon>Pentapetalae</taxon>
        <taxon>asterids</taxon>
        <taxon>campanulids</taxon>
        <taxon>Apiales</taxon>
        <taxon>Apiaceae</taxon>
        <taxon>Apioideae</taxon>
        <taxon>Scandiceae</taxon>
        <taxon>Daucinae</taxon>
        <taxon>Daucus</taxon>
        <taxon>Daucus sect. Daucus</taxon>
    </lineage>
</organism>
<dbReference type="InterPro" id="IPR051809">
    <property type="entry name" value="Plant_receptor-like_S/T_kinase"/>
</dbReference>
<dbReference type="InterPro" id="IPR011009">
    <property type="entry name" value="Kinase-like_dom_sf"/>
</dbReference>
<keyword evidence="19" id="KW-0325">Glycoprotein</keyword>
<evidence type="ECO:0000256" key="22">
    <source>
        <dbReference type="PROSITE-ProRule" id="PRU10141"/>
    </source>
</evidence>
<dbReference type="InterPro" id="IPR032675">
    <property type="entry name" value="LRR_dom_sf"/>
</dbReference>
<dbReference type="Pfam" id="PF00069">
    <property type="entry name" value="Pkinase"/>
    <property type="match status" value="1"/>
</dbReference>
<dbReference type="SUPFAM" id="SSF56112">
    <property type="entry name" value="Protein kinase-like (PK-like)"/>
    <property type="match status" value="1"/>
</dbReference>
<dbReference type="InterPro" id="IPR000719">
    <property type="entry name" value="Prot_kinase_dom"/>
</dbReference>
<dbReference type="SUPFAM" id="SSF52058">
    <property type="entry name" value="L domain-like"/>
    <property type="match status" value="2"/>
</dbReference>